<sequence>MELEQAFSCPGTLKKLRSGPLGTLLDGFCTWLMEHGFRQGTIRKHLSNVSHFNQHLGRQGVVPGQILCPKDVDGFFEAYPARCRHRGPLEGHLKRVRHSLSRFVEYLGEQGFFNPLPQSEIFAPLLDAYLEWMQHYQHAAAGTCELRAQYLTVFLRYLGPQATLQGLAKLSPESIEAFFLAYAQKVGKAARRSMQSTLRTFFRFCLHRGYVREPLDLAVPTLRAYKLASVPRGLTEAQARQVLQGIDRKTTVGRRDYAIVQLLHTYGVRGGQVRALRLEQIDWAQNRIFFAASKGGKDSCLPLTVEVGESLLNYLQNARPSSSNPQVFLTSRAPYHPLPRSSSLSVIIERRIRAASIEIPSKGAHAFRHGFATRMLAQGEPFKAIADVLGHRHLGTTFIYTKVDFNALKQVALEWPQEVTR</sequence>
<dbReference type="Proteomes" id="UP000057158">
    <property type="component" value="Chromosome"/>
</dbReference>
<dbReference type="AlphaFoldDB" id="A0A0M4DHF5"/>
<organism evidence="8 11">
    <name type="scientific">Desulfuromonas soudanensis</name>
    <dbReference type="NCBI Taxonomy" id="1603606"/>
    <lineage>
        <taxon>Bacteria</taxon>
        <taxon>Pseudomonadati</taxon>
        <taxon>Thermodesulfobacteriota</taxon>
        <taxon>Desulfuromonadia</taxon>
        <taxon>Desulfuromonadales</taxon>
        <taxon>Desulfuromonadaceae</taxon>
        <taxon>Desulfuromonas</taxon>
    </lineage>
</organism>
<feature type="domain" description="Tyr recombinase" evidence="6">
    <location>
        <begin position="229"/>
        <end position="413"/>
    </location>
</feature>
<evidence type="ECO:0000259" key="6">
    <source>
        <dbReference type="PROSITE" id="PS51898"/>
    </source>
</evidence>
<dbReference type="KEGG" id="des:DSOUD_1441"/>
<evidence type="ECO:0000313" key="10">
    <source>
        <dbReference type="EMBL" id="ALC18202.1"/>
    </source>
</evidence>
<dbReference type="EMBL" id="CP010802">
    <property type="protein sequence ID" value="ALC18158.1"/>
    <property type="molecule type" value="Genomic_DNA"/>
</dbReference>
<evidence type="ECO:0000313" key="8">
    <source>
        <dbReference type="EMBL" id="ALC16220.1"/>
    </source>
</evidence>
<dbReference type="InterPro" id="IPR011010">
    <property type="entry name" value="DNA_brk_join_enz"/>
</dbReference>
<evidence type="ECO:0000313" key="11">
    <source>
        <dbReference type="Proteomes" id="UP000057158"/>
    </source>
</evidence>
<reference evidence="8 11" key="1">
    <citation type="submission" date="2015-07" db="EMBL/GenBank/DDBJ databases">
        <title>Isolation and Genomic Characterization of a Novel Halophilic Metal-Reducing Deltaproteobacterium from the Deep Subsurface.</title>
        <authorList>
            <person name="Badalamenti J.P."/>
            <person name="Summers Z.M."/>
            <person name="Gralnick J.A."/>
            <person name="Bond D.R."/>
        </authorList>
    </citation>
    <scope>NUCLEOTIDE SEQUENCE [LARGE SCALE GENOMIC DNA]</scope>
    <source>
        <strain evidence="8 11">WTL</strain>
    </source>
</reference>
<dbReference type="PROSITE" id="PS51900">
    <property type="entry name" value="CB"/>
    <property type="match status" value="2"/>
</dbReference>
<keyword evidence="4" id="KW-0233">DNA recombination</keyword>
<feature type="domain" description="Core-binding (CB)" evidence="7">
    <location>
        <begin position="120"/>
        <end position="206"/>
    </location>
</feature>
<keyword evidence="2" id="KW-0229">DNA integration</keyword>
<dbReference type="PANTHER" id="PTHR30349">
    <property type="entry name" value="PHAGE INTEGRASE-RELATED"/>
    <property type="match status" value="1"/>
</dbReference>
<name>A0A0M4DHF5_9BACT</name>
<dbReference type="Gene3D" id="1.10.443.10">
    <property type="entry name" value="Intergrase catalytic core"/>
    <property type="match status" value="1"/>
</dbReference>
<evidence type="ECO:0000256" key="1">
    <source>
        <dbReference type="ARBA" id="ARBA00022829"/>
    </source>
</evidence>
<protein>
    <submittedName>
        <fullName evidence="8">Site-specific recombinase XerD</fullName>
    </submittedName>
</protein>
<evidence type="ECO:0000259" key="7">
    <source>
        <dbReference type="PROSITE" id="PS51900"/>
    </source>
</evidence>
<proteinExistence type="predicted"/>
<keyword evidence="11" id="KW-1185">Reference proteome</keyword>
<dbReference type="SUPFAM" id="SSF56349">
    <property type="entry name" value="DNA breaking-rejoining enzymes"/>
    <property type="match status" value="1"/>
</dbReference>
<dbReference type="InterPro" id="IPR050090">
    <property type="entry name" value="Tyrosine_recombinase_XerCD"/>
</dbReference>
<accession>A0A0M4DHF5</accession>
<dbReference type="EMBL" id="CP010802">
    <property type="protein sequence ID" value="ALC18202.1"/>
    <property type="molecule type" value="Genomic_DNA"/>
</dbReference>
<dbReference type="InterPro" id="IPR002104">
    <property type="entry name" value="Integrase_catalytic"/>
</dbReference>
<dbReference type="Gene3D" id="1.10.150.130">
    <property type="match status" value="1"/>
</dbReference>
<dbReference type="PATRIC" id="fig|1603606.3.peg.1572"/>
<dbReference type="GO" id="GO:0006310">
    <property type="term" value="P:DNA recombination"/>
    <property type="evidence" value="ECO:0007669"/>
    <property type="project" value="UniProtKB-KW"/>
</dbReference>
<dbReference type="KEGG" id="des:DSOUD_3488"/>
<dbReference type="STRING" id="1603606.DSOUD_1441"/>
<dbReference type="GO" id="GO:0015074">
    <property type="term" value="P:DNA integration"/>
    <property type="evidence" value="ECO:0007669"/>
    <property type="project" value="UniProtKB-KW"/>
</dbReference>
<dbReference type="GO" id="GO:0003677">
    <property type="term" value="F:DNA binding"/>
    <property type="evidence" value="ECO:0007669"/>
    <property type="project" value="UniProtKB-UniRule"/>
</dbReference>
<dbReference type="PROSITE" id="PS51898">
    <property type="entry name" value="TYR_RECOMBINASE"/>
    <property type="match status" value="1"/>
</dbReference>
<dbReference type="OrthoDB" id="5429152at2"/>
<evidence type="ECO:0000256" key="3">
    <source>
        <dbReference type="ARBA" id="ARBA00023125"/>
    </source>
</evidence>
<dbReference type="GO" id="GO:0007059">
    <property type="term" value="P:chromosome segregation"/>
    <property type="evidence" value="ECO:0007669"/>
    <property type="project" value="UniProtKB-KW"/>
</dbReference>
<keyword evidence="3 5" id="KW-0238">DNA-binding</keyword>
<dbReference type="Pfam" id="PF00589">
    <property type="entry name" value="Phage_integrase"/>
    <property type="match status" value="1"/>
</dbReference>
<dbReference type="EMBL" id="CP010802">
    <property type="protein sequence ID" value="ALC16220.1"/>
    <property type="molecule type" value="Genomic_DNA"/>
</dbReference>
<dbReference type="InterPro" id="IPR044068">
    <property type="entry name" value="CB"/>
</dbReference>
<dbReference type="PANTHER" id="PTHR30349:SF81">
    <property type="entry name" value="TYROSINE RECOMBINASE XERC"/>
    <property type="match status" value="1"/>
</dbReference>
<evidence type="ECO:0000256" key="4">
    <source>
        <dbReference type="ARBA" id="ARBA00023172"/>
    </source>
</evidence>
<evidence type="ECO:0000313" key="9">
    <source>
        <dbReference type="EMBL" id="ALC18158.1"/>
    </source>
</evidence>
<dbReference type="InterPro" id="IPR013762">
    <property type="entry name" value="Integrase-like_cat_sf"/>
</dbReference>
<evidence type="ECO:0000256" key="2">
    <source>
        <dbReference type="ARBA" id="ARBA00022908"/>
    </source>
</evidence>
<keyword evidence="1" id="KW-0159">Chromosome partition</keyword>
<gene>
    <name evidence="8" type="ORF">DSOUD_1441</name>
    <name evidence="9" type="ORF">DSOUD_3441</name>
    <name evidence="10" type="ORF">DSOUD_3488</name>
</gene>
<feature type="domain" description="Core-binding (CB)" evidence="7">
    <location>
        <begin position="19"/>
        <end position="108"/>
    </location>
</feature>
<dbReference type="RefSeq" id="WP_082351111.1">
    <property type="nucleotide sequence ID" value="NZ_CP010802.1"/>
</dbReference>
<dbReference type="InterPro" id="IPR010998">
    <property type="entry name" value="Integrase_recombinase_N"/>
</dbReference>
<dbReference type="CDD" id="cd01188">
    <property type="entry name" value="INT_RitA_C_like"/>
    <property type="match status" value="1"/>
</dbReference>
<dbReference type="KEGG" id="des:DSOUD_3441"/>
<evidence type="ECO:0000256" key="5">
    <source>
        <dbReference type="PROSITE-ProRule" id="PRU01248"/>
    </source>
</evidence>